<proteinExistence type="predicted"/>
<dbReference type="Proteomes" id="UP000236319">
    <property type="component" value="Unassembled WGS sequence"/>
</dbReference>
<protein>
    <submittedName>
        <fullName evidence="2">Apicomplexan specific protein</fullName>
    </submittedName>
</protein>
<dbReference type="OrthoDB" id="361877at2759"/>
<dbReference type="PROSITE" id="PS51998">
    <property type="entry name" value="DEK_C"/>
    <property type="match status" value="1"/>
</dbReference>
<dbReference type="InterPro" id="IPR014876">
    <property type="entry name" value="DEK_C"/>
</dbReference>
<organism evidence="2 3">
    <name type="scientific">Babesia ovata</name>
    <dbReference type="NCBI Taxonomy" id="189622"/>
    <lineage>
        <taxon>Eukaryota</taxon>
        <taxon>Sar</taxon>
        <taxon>Alveolata</taxon>
        <taxon>Apicomplexa</taxon>
        <taxon>Aconoidasida</taxon>
        <taxon>Piroplasmida</taxon>
        <taxon>Babesiidae</taxon>
        <taxon>Babesia</taxon>
    </lineage>
</organism>
<name>A0A2H6KCH1_9APIC</name>
<reference evidence="2 3" key="1">
    <citation type="journal article" date="2017" name="BMC Genomics">
        <title>Whole-genome assembly of Babesia ovata and comparative genomics between closely related pathogens.</title>
        <authorList>
            <person name="Yamagishi J."/>
            <person name="Asada M."/>
            <person name="Hakimi H."/>
            <person name="Tanaka T.Q."/>
            <person name="Sugimoto C."/>
            <person name="Kawazu S."/>
        </authorList>
    </citation>
    <scope>NUCLEOTIDE SEQUENCE [LARGE SCALE GENOMIC DNA]</scope>
    <source>
        <strain evidence="2 3">Miyake</strain>
    </source>
</reference>
<dbReference type="AlphaFoldDB" id="A0A2H6KCH1"/>
<evidence type="ECO:0000313" key="2">
    <source>
        <dbReference type="EMBL" id="GBE60696.1"/>
    </source>
</evidence>
<comment type="caution">
    <text evidence="2">The sequence shown here is derived from an EMBL/GenBank/DDBJ whole genome shotgun (WGS) entry which is preliminary data.</text>
</comment>
<sequence length="208" mass="23506">MSKSMLTPVTRDEIREALRDIIKLDGLQNTSLLSMREELSRRFRKPAAYFDGRREEVNELILETLTEMYGTEQLQDLIKSEGLDAGESDVKLESLEEEPDTTKRTAPTETIEVLPSVISEPGDEVEKLAKRAKQNQANIMTRSEFMKNAPKLKVQIEDSLFNVAPRTFSTDSCGWYLSEKVKLDICGQTIICQVGLNCTVVGSKQWKA</sequence>
<dbReference type="GeneID" id="39874466"/>
<feature type="domain" description="DEK-C" evidence="1">
    <location>
        <begin position="8"/>
        <end position="66"/>
    </location>
</feature>
<dbReference type="RefSeq" id="XP_028866939.1">
    <property type="nucleotide sequence ID" value="XM_029011106.1"/>
</dbReference>
<dbReference type="VEuPathDB" id="PiroplasmaDB:BOVATA_021890"/>
<gene>
    <name evidence="2" type="ORF">BOVATA_021890</name>
</gene>
<evidence type="ECO:0000259" key="1">
    <source>
        <dbReference type="PROSITE" id="PS51998"/>
    </source>
</evidence>
<accession>A0A2H6KCH1</accession>
<dbReference type="EMBL" id="BDSA01000002">
    <property type="protein sequence ID" value="GBE60696.1"/>
    <property type="molecule type" value="Genomic_DNA"/>
</dbReference>
<evidence type="ECO:0000313" key="3">
    <source>
        <dbReference type="Proteomes" id="UP000236319"/>
    </source>
</evidence>
<keyword evidence="3" id="KW-1185">Reference proteome</keyword>